<dbReference type="RefSeq" id="WP_311484581.1">
    <property type="nucleotide sequence ID" value="NZ_JAVRHP010000042.1"/>
</dbReference>
<gene>
    <name evidence="1" type="ORF">RM529_09600</name>
</gene>
<evidence type="ECO:0000313" key="2">
    <source>
        <dbReference type="Proteomes" id="UP001248819"/>
    </source>
</evidence>
<proteinExistence type="predicted"/>
<protein>
    <submittedName>
        <fullName evidence="1">Uncharacterized protein</fullName>
    </submittedName>
</protein>
<keyword evidence="2" id="KW-1185">Reference proteome</keyword>
<sequence length="54" mass="6232">MKILAVFSTILFFNVANSELREAEPSQVELKENQCDIIGNHILFAWVTHELEDQ</sequence>
<evidence type="ECO:0000313" key="1">
    <source>
        <dbReference type="EMBL" id="MDT0650400.1"/>
    </source>
</evidence>
<name>A0ABU3CVM1_9FLAO</name>
<organism evidence="1 2">
    <name type="scientific">Autumnicola edwardsiae</name>
    <dbReference type="NCBI Taxonomy" id="3075594"/>
    <lineage>
        <taxon>Bacteria</taxon>
        <taxon>Pseudomonadati</taxon>
        <taxon>Bacteroidota</taxon>
        <taxon>Flavobacteriia</taxon>
        <taxon>Flavobacteriales</taxon>
        <taxon>Flavobacteriaceae</taxon>
        <taxon>Autumnicola</taxon>
    </lineage>
</organism>
<accession>A0ABU3CVM1</accession>
<dbReference type="Proteomes" id="UP001248819">
    <property type="component" value="Unassembled WGS sequence"/>
</dbReference>
<reference evidence="1 2" key="1">
    <citation type="submission" date="2023-09" db="EMBL/GenBank/DDBJ databases">
        <authorList>
            <person name="Rey-Velasco X."/>
        </authorList>
    </citation>
    <scope>NUCLEOTIDE SEQUENCE [LARGE SCALE GENOMIC DNA]</scope>
    <source>
        <strain evidence="1 2">F297</strain>
    </source>
</reference>
<comment type="caution">
    <text evidence="1">The sequence shown here is derived from an EMBL/GenBank/DDBJ whole genome shotgun (WGS) entry which is preliminary data.</text>
</comment>
<dbReference type="EMBL" id="JAVRHP010000042">
    <property type="protein sequence ID" value="MDT0650400.1"/>
    <property type="molecule type" value="Genomic_DNA"/>
</dbReference>